<evidence type="ECO:0008006" key="4">
    <source>
        <dbReference type="Google" id="ProtNLM"/>
    </source>
</evidence>
<feature type="transmembrane region" description="Helical" evidence="1">
    <location>
        <begin position="192"/>
        <end position="208"/>
    </location>
</feature>
<comment type="caution">
    <text evidence="2">The sequence shown here is derived from an EMBL/GenBank/DDBJ whole genome shotgun (WGS) entry which is preliminary data.</text>
</comment>
<reference evidence="2 3" key="1">
    <citation type="submission" date="2024-09" db="EMBL/GenBank/DDBJ databases">
        <authorList>
            <person name="Lee S.D."/>
        </authorList>
    </citation>
    <scope>NUCLEOTIDE SEQUENCE [LARGE SCALE GENOMIC DNA]</scope>
    <source>
        <strain evidence="2 3">N8-3</strain>
    </source>
</reference>
<dbReference type="EMBL" id="JBHFAB010000010">
    <property type="protein sequence ID" value="MFC1418037.1"/>
    <property type="molecule type" value="Genomic_DNA"/>
</dbReference>
<feature type="transmembrane region" description="Helical" evidence="1">
    <location>
        <begin position="161"/>
        <end position="180"/>
    </location>
</feature>
<keyword evidence="1" id="KW-0812">Transmembrane</keyword>
<dbReference type="Proteomes" id="UP001592531">
    <property type="component" value="Unassembled WGS sequence"/>
</dbReference>
<proteinExistence type="predicted"/>
<protein>
    <recommendedName>
        <fullName evidence="4">DUF4386 domain-containing protein</fullName>
    </recommendedName>
</protein>
<keyword evidence="1" id="KW-1133">Transmembrane helix</keyword>
<evidence type="ECO:0000256" key="1">
    <source>
        <dbReference type="SAM" id="Phobius"/>
    </source>
</evidence>
<keyword evidence="1" id="KW-0472">Membrane</keyword>
<accession>A0ABV6VWE5</accession>
<sequence>MTTLITATAATASATRATDPRTRRRGLLSLPALVGVGYSLSWVAALSVGPGNLAADATGAQVAAAYLGHGAAGAAQYVLSEGLPAAGLAVIGLALAAAARRDGRIRATRTVAVGALAAAAISAVQCLLGLLLVLSAVPDAAHGGGTGRAQLLFELVNRMDGVKMLVLAVLALGAAALARTGLPARWLRHPDYALAATITASGVGYLLLQDGLALFAYLSLPLLMLWATGTGLALARKGR</sequence>
<organism evidence="2 3">
    <name type="scientific">Streptacidiphilus cavernicola</name>
    <dbReference type="NCBI Taxonomy" id="3342716"/>
    <lineage>
        <taxon>Bacteria</taxon>
        <taxon>Bacillati</taxon>
        <taxon>Actinomycetota</taxon>
        <taxon>Actinomycetes</taxon>
        <taxon>Kitasatosporales</taxon>
        <taxon>Streptomycetaceae</taxon>
        <taxon>Streptacidiphilus</taxon>
    </lineage>
</organism>
<name>A0ABV6VWE5_9ACTN</name>
<feature type="transmembrane region" description="Helical" evidence="1">
    <location>
        <begin position="111"/>
        <end position="134"/>
    </location>
</feature>
<gene>
    <name evidence="2" type="ORF">ACEZDE_15500</name>
</gene>
<evidence type="ECO:0000313" key="3">
    <source>
        <dbReference type="Proteomes" id="UP001592531"/>
    </source>
</evidence>
<dbReference type="RefSeq" id="WP_380536745.1">
    <property type="nucleotide sequence ID" value="NZ_JBHFAB010000010.1"/>
</dbReference>
<feature type="transmembrane region" description="Helical" evidence="1">
    <location>
        <begin position="82"/>
        <end position="99"/>
    </location>
</feature>
<feature type="transmembrane region" description="Helical" evidence="1">
    <location>
        <begin position="214"/>
        <end position="235"/>
    </location>
</feature>
<evidence type="ECO:0000313" key="2">
    <source>
        <dbReference type="EMBL" id="MFC1418037.1"/>
    </source>
</evidence>
<keyword evidence="3" id="KW-1185">Reference proteome</keyword>